<dbReference type="InterPro" id="IPR004143">
    <property type="entry name" value="BPL_LPL_catalytic"/>
</dbReference>
<dbReference type="SUPFAM" id="SSF55681">
    <property type="entry name" value="Class II aaRS and biotin synthetases"/>
    <property type="match status" value="1"/>
</dbReference>
<evidence type="ECO:0000313" key="5">
    <source>
        <dbReference type="EMBL" id="KAJ2897574.1"/>
    </source>
</evidence>
<dbReference type="InterPro" id="IPR045864">
    <property type="entry name" value="aa-tRNA-synth_II/BPL/LPL"/>
</dbReference>
<reference evidence="5" key="1">
    <citation type="submission" date="2022-07" db="EMBL/GenBank/DDBJ databases">
        <title>Draft genome sequence of Zalerion maritima ATCC 34329, a (micro)plastics degrading marine fungus.</title>
        <authorList>
            <person name="Paco A."/>
            <person name="Goncalves M.F.M."/>
            <person name="Rocha-Santos T.A.P."/>
            <person name="Alves A."/>
        </authorList>
    </citation>
    <scope>NUCLEOTIDE SEQUENCE</scope>
    <source>
        <strain evidence="5">ATCC 34329</strain>
    </source>
</reference>
<dbReference type="CDD" id="cd03144">
    <property type="entry name" value="GATase1_ScBLP_like"/>
    <property type="match status" value="1"/>
</dbReference>
<dbReference type="Pfam" id="PF09825">
    <property type="entry name" value="BPL_N"/>
    <property type="match status" value="1"/>
</dbReference>
<dbReference type="Gene3D" id="3.40.50.880">
    <property type="match status" value="1"/>
</dbReference>
<keyword evidence="2 5" id="KW-0436">Ligase</keyword>
<keyword evidence="6" id="KW-1185">Reference proteome</keyword>
<evidence type="ECO:0000256" key="3">
    <source>
        <dbReference type="SAM" id="MobiDB-lite"/>
    </source>
</evidence>
<comment type="caution">
    <text evidence="5">The sequence shown here is derived from an EMBL/GenBank/DDBJ whole genome shotgun (WGS) entry which is preliminary data.</text>
</comment>
<feature type="region of interest" description="Disordered" evidence="3">
    <location>
        <begin position="338"/>
        <end position="373"/>
    </location>
</feature>
<dbReference type="InterPro" id="IPR029062">
    <property type="entry name" value="Class_I_gatase-like"/>
</dbReference>
<dbReference type="Pfam" id="PF03099">
    <property type="entry name" value="BPL_LplA_LipB"/>
    <property type="match status" value="1"/>
</dbReference>
<dbReference type="GO" id="GO:0005737">
    <property type="term" value="C:cytoplasm"/>
    <property type="evidence" value="ECO:0007669"/>
    <property type="project" value="TreeGrafter"/>
</dbReference>
<dbReference type="Proteomes" id="UP001201980">
    <property type="component" value="Unassembled WGS sequence"/>
</dbReference>
<name>A0AAD5RLS1_9PEZI</name>
<dbReference type="EMBL" id="JAKWBI020000269">
    <property type="protein sequence ID" value="KAJ2897574.1"/>
    <property type="molecule type" value="Genomic_DNA"/>
</dbReference>
<accession>A0AAD5RLS1</accession>
<evidence type="ECO:0000313" key="6">
    <source>
        <dbReference type="Proteomes" id="UP001201980"/>
    </source>
</evidence>
<proteinExistence type="inferred from homology"/>
<evidence type="ECO:0000259" key="4">
    <source>
        <dbReference type="PROSITE" id="PS51733"/>
    </source>
</evidence>
<evidence type="ECO:0000256" key="2">
    <source>
        <dbReference type="ARBA" id="ARBA00022598"/>
    </source>
</evidence>
<dbReference type="CDD" id="cd16442">
    <property type="entry name" value="BPL"/>
    <property type="match status" value="1"/>
</dbReference>
<sequence length="710" mass="77417">MSAPIQKLNVLIYSGPGASATCISQATHTLRALLSPDYAVGPISLQTILKEPWQVACALLVFPGGADNPYCDALGGSTGGIRKIADYVRKGGKYLGLCAGGYFGSGWCEFEVGNPVLEVVGRRDLQFFPGTCRGGAFKGFQYASEAGARAARIKPDKTAFEKQDIVPEDLRCYCNGGGVFVDAAGMKDSGIEVLASYEDSIDVDGGNGKAAVLHCKVGNGAAVVMGPHPEFSAALLPQQPHIPHYDSLLKALEEDDEKRLNFLGVCLAKLSLTVNFEPRQAPALTELHLSSLECTTVDELLEALSEISDKDGNGLEIINSENDSFRFIKSVDTFSTSSLQESLPSTDGQRSKQSGNRPRDVIPHESSYPKKSTTPNFDHDLYYESLKMYRSREPHAKTWGSPLLYADVLTSTNTLMDKNPTFLSKLPSGFTVCATTQTSGRGRGNNVWVSPKGCLIFSSVINHPAHLAMSRPIVFIQYLAAIAVAEAVKTYAPNSVYGAIPVKLKWPNDIYARNPDWEDAEGAKQEYVKIGGILSSCSYYKGTYQIVLGIGLNTTNEKPTTSVNALLENIGRATDGGKRDPRATNVQLRSAGLEAFTIERLTARILTRLEALYKRFCDVGFSRDLEERYYAHWLHNGQEVWVDSGTTGTVPAVGTSAGPMRAKVEGITTDWGMLKVRELDADGRPINRTWALQSDENSFDYWKGLIRRRV</sequence>
<evidence type="ECO:0000256" key="1">
    <source>
        <dbReference type="ARBA" id="ARBA00009934"/>
    </source>
</evidence>
<comment type="similarity">
    <text evidence="1">Belongs to the biotin--protein ligase family.</text>
</comment>
<dbReference type="PROSITE" id="PS51733">
    <property type="entry name" value="BPL_LPL_CATALYTIC"/>
    <property type="match status" value="1"/>
</dbReference>
<feature type="domain" description="BPL/LPL catalytic" evidence="4">
    <location>
        <begin position="388"/>
        <end position="617"/>
    </location>
</feature>
<organism evidence="5 6">
    <name type="scientific">Zalerion maritima</name>
    <dbReference type="NCBI Taxonomy" id="339359"/>
    <lineage>
        <taxon>Eukaryota</taxon>
        <taxon>Fungi</taxon>
        <taxon>Dikarya</taxon>
        <taxon>Ascomycota</taxon>
        <taxon>Pezizomycotina</taxon>
        <taxon>Sordariomycetes</taxon>
        <taxon>Lulworthiomycetidae</taxon>
        <taxon>Lulworthiales</taxon>
        <taxon>Lulworthiaceae</taxon>
        <taxon>Zalerion</taxon>
    </lineage>
</organism>
<dbReference type="AlphaFoldDB" id="A0AAD5RLS1"/>
<dbReference type="Gene3D" id="3.30.930.10">
    <property type="entry name" value="Bira Bifunctional Protein, Domain 2"/>
    <property type="match status" value="1"/>
</dbReference>
<dbReference type="PANTHER" id="PTHR12835:SF5">
    <property type="entry name" value="BIOTIN--PROTEIN LIGASE"/>
    <property type="match status" value="1"/>
</dbReference>
<dbReference type="GO" id="GO:0004077">
    <property type="term" value="F:biotin--[biotin carboxyl-carrier protein] ligase activity"/>
    <property type="evidence" value="ECO:0007669"/>
    <property type="project" value="InterPro"/>
</dbReference>
<dbReference type="InterPro" id="IPR019197">
    <property type="entry name" value="Biotin-prot_ligase_N"/>
</dbReference>
<dbReference type="SUPFAM" id="SSF52317">
    <property type="entry name" value="Class I glutamine amidotransferase-like"/>
    <property type="match status" value="1"/>
</dbReference>
<feature type="compositionally biased region" description="Polar residues" evidence="3">
    <location>
        <begin position="338"/>
        <end position="356"/>
    </location>
</feature>
<dbReference type="InterPro" id="IPR004408">
    <property type="entry name" value="Biotin_CoA_COase_ligase"/>
</dbReference>
<gene>
    <name evidence="5" type="ORF">MKZ38_004559</name>
</gene>
<protein>
    <submittedName>
        <fullName evidence="5">Biotin--protein ligase</fullName>
    </submittedName>
</protein>
<dbReference type="PANTHER" id="PTHR12835">
    <property type="entry name" value="BIOTIN PROTEIN LIGASE"/>
    <property type="match status" value="1"/>
</dbReference>